<evidence type="ECO:0000256" key="6">
    <source>
        <dbReference type="RuleBase" id="RU367028"/>
    </source>
</evidence>
<dbReference type="PANTHER" id="PTHR33057">
    <property type="entry name" value="TRANSCRIPTION REPRESSOR OFP7-RELATED"/>
    <property type="match status" value="1"/>
</dbReference>
<dbReference type="Proteomes" id="UP000287651">
    <property type="component" value="Unassembled WGS sequence"/>
</dbReference>
<evidence type="ECO:0000256" key="3">
    <source>
        <dbReference type="ARBA" id="ARBA00023015"/>
    </source>
</evidence>
<comment type="caution">
    <text evidence="9">The sequence shown here is derived from an EMBL/GenBank/DDBJ whole genome shotgun (WGS) entry which is preliminary data.</text>
</comment>
<evidence type="ECO:0000256" key="7">
    <source>
        <dbReference type="SAM" id="MobiDB-lite"/>
    </source>
</evidence>
<dbReference type="PANTHER" id="PTHR33057:SF202">
    <property type="entry name" value="TRANSCRIPTION REPRESSOR"/>
    <property type="match status" value="1"/>
</dbReference>
<keyword evidence="3 6" id="KW-0805">Transcription regulation</keyword>
<reference evidence="9 10" key="1">
    <citation type="journal article" date="2014" name="Agronomy (Basel)">
        <title>A Draft Genome Sequence for Ensete ventricosum, the Drought-Tolerant Tree Against Hunger.</title>
        <authorList>
            <person name="Harrison J."/>
            <person name="Moore K.A."/>
            <person name="Paszkiewicz K."/>
            <person name="Jones T."/>
            <person name="Grant M."/>
            <person name="Ambacheew D."/>
            <person name="Muzemil S."/>
            <person name="Studholme D.J."/>
        </authorList>
    </citation>
    <scope>NUCLEOTIDE SEQUENCE [LARGE SCALE GENOMIC DNA]</scope>
</reference>
<feature type="region of interest" description="Disordered" evidence="7">
    <location>
        <begin position="151"/>
        <end position="205"/>
    </location>
</feature>
<name>A0A426Y1Y6_ENSVE</name>
<comment type="function">
    <text evidence="6">Transcriptional repressor that regulates multiple aspects of plant growth and development.</text>
</comment>
<keyword evidence="5 6" id="KW-0539">Nucleus</keyword>
<feature type="compositionally biased region" description="Low complexity" evidence="7">
    <location>
        <begin position="286"/>
        <end position="295"/>
    </location>
</feature>
<dbReference type="InterPro" id="IPR006458">
    <property type="entry name" value="Ovate_C"/>
</dbReference>
<dbReference type="AlphaFoldDB" id="A0A426Y1Y6"/>
<dbReference type="PROSITE" id="PS51754">
    <property type="entry name" value="OVATE"/>
    <property type="match status" value="1"/>
</dbReference>
<dbReference type="NCBIfam" id="TIGR01568">
    <property type="entry name" value="A_thal_3678"/>
    <property type="match status" value="1"/>
</dbReference>
<feature type="domain" description="OVATE" evidence="8">
    <location>
        <begin position="216"/>
        <end position="275"/>
    </location>
</feature>
<proteinExistence type="predicted"/>
<accession>A0A426Y1Y6</accession>
<evidence type="ECO:0000256" key="4">
    <source>
        <dbReference type="ARBA" id="ARBA00023163"/>
    </source>
</evidence>
<evidence type="ECO:0000256" key="1">
    <source>
        <dbReference type="ARBA" id="ARBA00004123"/>
    </source>
</evidence>
<dbReference type="GO" id="GO:0045892">
    <property type="term" value="P:negative regulation of DNA-templated transcription"/>
    <property type="evidence" value="ECO:0007669"/>
    <property type="project" value="UniProtKB-UniRule"/>
</dbReference>
<comment type="subcellular location">
    <subcellularLocation>
        <location evidence="1 6">Nucleus</location>
    </subcellularLocation>
</comment>
<dbReference type="EMBL" id="AMZH03015607">
    <property type="protein sequence ID" value="RRT45783.1"/>
    <property type="molecule type" value="Genomic_DNA"/>
</dbReference>
<feature type="compositionally biased region" description="Low complexity" evidence="7">
    <location>
        <begin position="151"/>
        <end position="162"/>
    </location>
</feature>
<evidence type="ECO:0000313" key="10">
    <source>
        <dbReference type="Proteomes" id="UP000287651"/>
    </source>
</evidence>
<dbReference type="Pfam" id="PF04844">
    <property type="entry name" value="Ovate"/>
    <property type="match status" value="1"/>
</dbReference>
<keyword evidence="2 6" id="KW-0678">Repressor</keyword>
<gene>
    <name evidence="9" type="ORF">B296_00034650</name>
</gene>
<dbReference type="InterPro" id="IPR038933">
    <property type="entry name" value="Ovate"/>
</dbReference>
<feature type="region of interest" description="Disordered" evidence="7">
    <location>
        <begin position="279"/>
        <end position="301"/>
    </location>
</feature>
<evidence type="ECO:0000256" key="2">
    <source>
        <dbReference type="ARBA" id="ARBA00022491"/>
    </source>
</evidence>
<evidence type="ECO:0000259" key="8">
    <source>
        <dbReference type="PROSITE" id="PS51754"/>
    </source>
</evidence>
<keyword evidence="4 6" id="KW-0804">Transcription</keyword>
<feature type="region of interest" description="Disordered" evidence="7">
    <location>
        <begin position="1"/>
        <end position="56"/>
    </location>
</feature>
<dbReference type="GO" id="GO:0005634">
    <property type="term" value="C:nucleus"/>
    <property type="evidence" value="ECO:0007669"/>
    <property type="project" value="UniProtKB-SubCell"/>
</dbReference>
<protein>
    <recommendedName>
        <fullName evidence="6">Transcription repressor</fullName>
    </recommendedName>
    <alternativeName>
        <fullName evidence="6">Ovate family protein</fullName>
    </alternativeName>
</protein>
<sequence>MHARQQSKRFTNGSNGRRRWGRKKTEPTGVWGGWEGGRGRRRWGRKKTEPTGVWGGDLSLRTKPELVVPHRFSGGCRPIKIPYFAFSMPSGRRRFVVRHPVAVDIGCSCRRPKLPSFFSFSSKPKLSRTPSLLSPSTTASHWGTSLTATTTATVANSSSSPSRYGEYTSSPSSAFCPPESPKWAAAREQRKPNKKKNKCEASATPRKGVVDGSVAVVKESSDPYLDFRDSMLQMIVEMEIYAWEDLRDLLHRFLALNAPRHHHLILRAFAEIWNGLVSPASPSPRPSASASASAPRRCRRR</sequence>
<evidence type="ECO:0000313" key="9">
    <source>
        <dbReference type="EMBL" id="RRT45783.1"/>
    </source>
</evidence>
<organism evidence="9 10">
    <name type="scientific">Ensete ventricosum</name>
    <name type="common">Abyssinian banana</name>
    <name type="synonym">Musa ensete</name>
    <dbReference type="NCBI Taxonomy" id="4639"/>
    <lineage>
        <taxon>Eukaryota</taxon>
        <taxon>Viridiplantae</taxon>
        <taxon>Streptophyta</taxon>
        <taxon>Embryophyta</taxon>
        <taxon>Tracheophyta</taxon>
        <taxon>Spermatophyta</taxon>
        <taxon>Magnoliopsida</taxon>
        <taxon>Liliopsida</taxon>
        <taxon>Zingiberales</taxon>
        <taxon>Musaceae</taxon>
        <taxon>Ensete</taxon>
    </lineage>
</organism>
<evidence type="ECO:0000256" key="5">
    <source>
        <dbReference type="ARBA" id="ARBA00023242"/>
    </source>
</evidence>